<evidence type="ECO:0000256" key="2">
    <source>
        <dbReference type="ARBA" id="ARBA00013855"/>
    </source>
</evidence>
<dbReference type="InterPro" id="IPR042175">
    <property type="entry name" value="Cell/Rod_MreC_2"/>
</dbReference>
<organism evidence="7 8">
    <name type="scientific">Porticoccus litoralis</name>
    <dbReference type="NCBI Taxonomy" id="434086"/>
    <lineage>
        <taxon>Bacteria</taxon>
        <taxon>Pseudomonadati</taxon>
        <taxon>Pseudomonadota</taxon>
        <taxon>Gammaproteobacteria</taxon>
        <taxon>Cellvibrionales</taxon>
        <taxon>Porticoccaceae</taxon>
        <taxon>Porticoccus</taxon>
    </lineage>
</organism>
<dbReference type="PIRSF" id="PIRSF038471">
    <property type="entry name" value="MreC"/>
    <property type="match status" value="1"/>
</dbReference>
<evidence type="ECO:0000256" key="5">
    <source>
        <dbReference type="PIRNR" id="PIRNR038471"/>
    </source>
</evidence>
<dbReference type="InterPro" id="IPR007221">
    <property type="entry name" value="MreC"/>
</dbReference>
<feature type="domain" description="Rod shape-determining protein MreC beta-barrel core" evidence="6">
    <location>
        <begin position="121"/>
        <end position="266"/>
    </location>
</feature>
<evidence type="ECO:0000313" key="8">
    <source>
        <dbReference type="Proteomes" id="UP001178354"/>
    </source>
</evidence>
<name>A0AAW8B465_9GAMM</name>
<proteinExistence type="inferred from homology"/>
<dbReference type="Gene3D" id="2.40.10.350">
    <property type="entry name" value="Rod shape-determining protein MreC, domain 2"/>
    <property type="match status" value="1"/>
</dbReference>
<sequence>MFSKGASSGRRVLFLVAASLLLLAIDSFTPWLKPARKWVAEATVPLYWITNIPARLSEFGDESVVSRQQLEEENEQLRTELLILKGRMQRTTEVVAENVRLRNLLNATEMLKDQVLVAELIGVSPDPTRHTILINRGEENGVYVGQALLDADGLMGQVVEVHRSSSKVLLVTDTAHALPVQTLRNGARSIAEGSGDYNQLSLRYVPPTMDIVVGDRLVSSGLGGRFPVGYPVGVVTEVQTVVGEPYLSVKLKPSARIDRSRHLLLLFSEVETLGDGEIGRD</sequence>
<evidence type="ECO:0000256" key="1">
    <source>
        <dbReference type="ARBA" id="ARBA00009369"/>
    </source>
</evidence>
<dbReference type="Proteomes" id="UP001178354">
    <property type="component" value="Unassembled WGS sequence"/>
</dbReference>
<dbReference type="Gene3D" id="2.40.10.340">
    <property type="entry name" value="Rod shape-determining protein MreC, domain 1"/>
    <property type="match status" value="1"/>
</dbReference>
<protein>
    <recommendedName>
        <fullName evidence="2 5">Cell shape-determining protein MreC</fullName>
    </recommendedName>
    <alternativeName>
        <fullName evidence="4 5">Cell shape protein MreC</fullName>
    </alternativeName>
</protein>
<dbReference type="AlphaFoldDB" id="A0AAW8B465"/>
<comment type="function">
    <text evidence="5">Involved in formation and maintenance of cell shape.</text>
</comment>
<evidence type="ECO:0000256" key="4">
    <source>
        <dbReference type="ARBA" id="ARBA00032089"/>
    </source>
</evidence>
<dbReference type="GO" id="GO:0005886">
    <property type="term" value="C:plasma membrane"/>
    <property type="evidence" value="ECO:0007669"/>
    <property type="project" value="TreeGrafter"/>
</dbReference>
<evidence type="ECO:0000256" key="3">
    <source>
        <dbReference type="ARBA" id="ARBA00022960"/>
    </source>
</evidence>
<dbReference type="InterPro" id="IPR042177">
    <property type="entry name" value="Cell/Rod_1"/>
</dbReference>
<keyword evidence="8" id="KW-1185">Reference proteome</keyword>
<dbReference type="EMBL" id="JAUUUU010000002">
    <property type="protein sequence ID" value="MDP1520265.1"/>
    <property type="molecule type" value="Genomic_DNA"/>
</dbReference>
<evidence type="ECO:0000259" key="6">
    <source>
        <dbReference type="Pfam" id="PF04085"/>
    </source>
</evidence>
<dbReference type="RefSeq" id="WP_305170151.1">
    <property type="nucleotide sequence ID" value="NZ_JAUUUU010000002.1"/>
</dbReference>
<reference evidence="7" key="1">
    <citation type="journal article" date="2010" name="Int. J. Syst. Evol. Microbiol.">
        <title>Porticoccus litoralis gen. nov., sp. nov., a gammaproteobacterium isolated from the Yellow Sea.</title>
        <authorList>
            <person name="Oh H.M."/>
            <person name="Kim H."/>
            <person name="Kim K.M."/>
            <person name="Min G.S."/>
            <person name="Cho J.C."/>
        </authorList>
    </citation>
    <scope>NUCLEOTIDE SEQUENCE</scope>
    <source>
        <strain evidence="7">DSM 25064</strain>
    </source>
</reference>
<dbReference type="GO" id="GO:0008360">
    <property type="term" value="P:regulation of cell shape"/>
    <property type="evidence" value="ECO:0007669"/>
    <property type="project" value="UniProtKB-KW"/>
</dbReference>
<comment type="caution">
    <text evidence="7">The sequence shown here is derived from an EMBL/GenBank/DDBJ whole genome shotgun (WGS) entry which is preliminary data.</text>
</comment>
<dbReference type="Pfam" id="PF04085">
    <property type="entry name" value="MreC"/>
    <property type="match status" value="1"/>
</dbReference>
<dbReference type="NCBIfam" id="TIGR00219">
    <property type="entry name" value="mreC"/>
    <property type="match status" value="1"/>
</dbReference>
<comment type="similarity">
    <text evidence="1 5">Belongs to the MreC family.</text>
</comment>
<keyword evidence="3 5" id="KW-0133">Cell shape</keyword>
<dbReference type="PANTHER" id="PTHR34138:SF1">
    <property type="entry name" value="CELL SHAPE-DETERMINING PROTEIN MREC"/>
    <property type="match status" value="1"/>
</dbReference>
<reference evidence="7" key="2">
    <citation type="submission" date="2023-08" db="EMBL/GenBank/DDBJ databases">
        <authorList>
            <person name="Luo J."/>
        </authorList>
    </citation>
    <scope>NUCLEOTIDE SEQUENCE</scope>
    <source>
        <strain evidence="7">DSM 25064</strain>
    </source>
</reference>
<accession>A0AAW8B465</accession>
<gene>
    <name evidence="7" type="primary">mreC</name>
    <name evidence="7" type="ORF">Q8A57_04715</name>
</gene>
<dbReference type="InterPro" id="IPR055342">
    <property type="entry name" value="MreC_beta-barrel_core"/>
</dbReference>
<evidence type="ECO:0000313" key="7">
    <source>
        <dbReference type="EMBL" id="MDP1520265.1"/>
    </source>
</evidence>
<dbReference type="PANTHER" id="PTHR34138">
    <property type="entry name" value="CELL SHAPE-DETERMINING PROTEIN MREC"/>
    <property type="match status" value="1"/>
</dbReference>